<feature type="region of interest" description="Disordered" evidence="1">
    <location>
        <begin position="233"/>
        <end position="253"/>
    </location>
</feature>
<reference evidence="2 3" key="1">
    <citation type="journal article" date="2015" name="Genome Announc.">
        <title>Complete Genome Sequence of Caulobacter crescentus Siphophage Sansa.</title>
        <authorList>
            <person name="Vara L."/>
            <person name="Kane A.A."/>
            <person name="Cahill J.L."/>
            <person name="Rasche E.S."/>
            <person name="Kuty Everett G.F."/>
        </authorList>
    </citation>
    <scope>NUCLEOTIDE SEQUENCE [LARGE SCALE GENOMIC DNA]</scope>
</reference>
<evidence type="ECO:0000256" key="1">
    <source>
        <dbReference type="SAM" id="MobiDB-lite"/>
    </source>
</evidence>
<sequence>MKRIGGVVTSTVRSLTKRAGLSIYRPVLNADKWAAWMKEAGVPNAKAAADLKVNVLQAIGGAIAVVPDRDILNIRAVSGVFMSHGVNGLAFAWYDYYYNDRHWALRELAGCEVSCVHRNLLVLSDDIGDFELTDDMLLKAPVSIVLDGEQTATITDTDIDLIKSAASGEDLVKAKDVESAVGLLVSSYEDPDFNPVLQSALYDLSKGRSVARDDLDGLDDEDMKVLGLEKNVPDRERQVEKAKEPAPAPAPAKVEKAKDLSPNEGRMIRKDKSLQTVYGFASVAVTADGDTVTDWHGHEITTDAQRDLLWGLVKGQRQGNIDHDEDDMSGELVEGIVFTKELWQALEPYTGQEGLFIGMHFPKAEDYDKTADKGMFSIGCRGTVEEIEVPDELEET</sequence>
<feature type="compositionally biased region" description="Basic and acidic residues" evidence="1">
    <location>
        <begin position="233"/>
        <end position="244"/>
    </location>
</feature>
<organism evidence="2 3">
    <name type="scientific">Caulobacter phage Sansa</name>
    <dbReference type="NCBI Taxonomy" id="1675600"/>
    <lineage>
        <taxon>Viruses</taxon>
        <taxon>Duplodnaviria</taxon>
        <taxon>Heunggongvirae</taxon>
        <taxon>Uroviricota</taxon>
        <taxon>Caudoviricetes</taxon>
        <taxon>Sansavirus</taxon>
        <taxon>Sansavirus sansa</taxon>
        <taxon>Caulobacter virus Sansa</taxon>
    </lineage>
</organism>
<accession>A0A0K1LML5</accession>
<evidence type="ECO:0000313" key="2">
    <source>
        <dbReference type="EMBL" id="AKU43428.1"/>
    </source>
</evidence>
<keyword evidence="3" id="KW-1185">Reference proteome</keyword>
<gene>
    <name evidence="2" type="ORF">CPT_Sansa24</name>
</gene>
<proteinExistence type="predicted"/>
<name>A0A0K1LML5_9CAUD</name>
<dbReference type="Proteomes" id="UP000225322">
    <property type="component" value="Segment"/>
</dbReference>
<dbReference type="EMBL" id="KT001913">
    <property type="protein sequence ID" value="AKU43428.1"/>
    <property type="molecule type" value="Genomic_DNA"/>
</dbReference>
<evidence type="ECO:0000313" key="3">
    <source>
        <dbReference type="Proteomes" id="UP000225322"/>
    </source>
</evidence>
<protein>
    <submittedName>
        <fullName evidence="2">Uncharacterized protein</fullName>
    </submittedName>
</protein>